<feature type="transmembrane region" description="Helical" evidence="5">
    <location>
        <begin position="104"/>
        <end position="127"/>
    </location>
</feature>
<gene>
    <name evidence="6" type="ORF">SAMN04488079_108135</name>
</gene>
<evidence type="ECO:0000313" key="7">
    <source>
        <dbReference type="Proteomes" id="UP000198924"/>
    </source>
</evidence>
<dbReference type="AlphaFoldDB" id="A0A1I3YMF2"/>
<feature type="transmembrane region" description="Helical" evidence="5">
    <location>
        <begin position="309"/>
        <end position="330"/>
    </location>
</feature>
<dbReference type="InterPro" id="IPR052556">
    <property type="entry name" value="PolySynth_Transporter"/>
</dbReference>
<evidence type="ECO:0000313" key="6">
    <source>
        <dbReference type="EMBL" id="SFK32985.1"/>
    </source>
</evidence>
<comment type="subcellular location">
    <subcellularLocation>
        <location evidence="1">Membrane</location>
        <topology evidence="1">Multi-pass membrane protein</topology>
    </subcellularLocation>
</comment>
<feature type="transmembrane region" description="Helical" evidence="5">
    <location>
        <begin position="378"/>
        <end position="397"/>
    </location>
</feature>
<organism evidence="6 7">
    <name type="scientific">Methylophaga sulfidovorans</name>
    <dbReference type="NCBI Taxonomy" id="45496"/>
    <lineage>
        <taxon>Bacteria</taxon>
        <taxon>Pseudomonadati</taxon>
        <taxon>Pseudomonadota</taxon>
        <taxon>Gammaproteobacteria</taxon>
        <taxon>Thiotrichales</taxon>
        <taxon>Piscirickettsiaceae</taxon>
        <taxon>Methylophaga</taxon>
    </lineage>
</organism>
<evidence type="ECO:0000256" key="5">
    <source>
        <dbReference type="SAM" id="Phobius"/>
    </source>
</evidence>
<feature type="transmembrane region" description="Helical" evidence="5">
    <location>
        <begin position="133"/>
        <end position="152"/>
    </location>
</feature>
<evidence type="ECO:0000256" key="2">
    <source>
        <dbReference type="ARBA" id="ARBA00022692"/>
    </source>
</evidence>
<keyword evidence="7" id="KW-1185">Reference proteome</keyword>
<dbReference type="InterPro" id="IPR002797">
    <property type="entry name" value="Polysacc_synth"/>
</dbReference>
<protein>
    <submittedName>
        <fullName evidence="6">Membrane protein involved in the export of O-antigen and teichoic acid</fullName>
    </submittedName>
</protein>
<keyword evidence="3 5" id="KW-1133">Transmembrane helix</keyword>
<dbReference type="Proteomes" id="UP000198924">
    <property type="component" value="Unassembled WGS sequence"/>
</dbReference>
<feature type="transmembrane region" description="Helical" evidence="5">
    <location>
        <begin position="278"/>
        <end position="297"/>
    </location>
</feature>
<keyword evidence="2 5" id="KW-0812">Transmembrane</keyword>
<dbReference type="PANTHER" id="PTHR43424:SF1">
    <property type="entry name" value="LOCUS PUTATIVE PROTEIN 1-RELATED"/>
    <property type="match status" value="1"/>
</dbReference>
<feature type="transmembrane region" description="Helical" evidence="5">
    <location>
        <begin position="232"/>
        <end position="250"/>
    </location>
</feature>
<evidence type="ECO:0000256" key="4">
    <source>
        <dbReference type="ARBA" id="ARBA00023136"/>
    </source>
</evidence>
<reference evidence="7" key="1">
    <citation type="submission" date="2016-10" db="EMBL/GenBank/DDBJ databases">
        <authorList>
            <person name="Varghese N."/>
            <person name="Submissions S."/>
        </authorList>
    </citation>
    <scope>NUCLEOTIDE SEQUENCE [LARGE SCALE GENOMIC DNA]</scope>
    <source>
        <strain evidence="7">DSM 11578</strain>
    </source>
</reference>
<dbReference type="Pfam" id="PF01943">
    <property type="entry name" value="Polysacc_synt"/>
    <property type="match status" value="1"/>
</dbReference>
<evidence type="ECO:0000256" key="1">
    <source>
        <dbReference type="ARBA" id="ARBA00004141"/>
    </source>
</evidence>
<feature type="transmembrane region" description="Helical" evidence="5">
    <location>
        <begin position="350"/>
        <end position="371"/>
    </location>
</feature>
<dbReference type="OrthoDB" id="103403at2"/>
<dbReference type="PANTHER" id="PTHR43424">
    <property type="entry name" value="LOCUS PUTATIVE PROTEIN 1-RELATED"/>
    <property type="match status" value="1"/>
</dbReference>
<proteinExistence type="predicted"/>
<dbReference type="CDD" id="cd13128">
    <property type="entry name" value="MATE_Wzx_like"/>
    <property type="match status" value="1"/>
</dbReference>
<feature type="transmembrane region" description="Helical" evidence="5">
    <location>
        <begin position="64"/>
        <end position="83"/>
    </location>
</feature>
<name>A0A1I3YMF2_9GAMM</name>
<accession>A0A1I3YMF2</accession>
<feature type="transmembrane region" description="Helical" evidence="5">
    <location>
        <begin position="192"/>
        <end position="211"/>
    </location>
</feature>
<keyword evidence="4 5" id="KW-0472">Membrane</keyword>
<feature type="transmembrane region" description="Helical" evidence="5">
    <location>
        <begin position="403"/>
        <end position="424"/>
    </location>
</feature>
<dbReference type="RefSeq" id="WP_091713541.1">
    <property type="nucleotide sequence ID" value="NZ_FOSH01000008.1"/>
</dbReference>
<dbReference type="STRING" id="45496.SAMN04488079_108135"/>
<feature type="transmembrane region" description="Helical" evidence="5">
    <location>
        <begin position="40"/>
        <end position="58"/>
    </location>
</feature>
<feature type="transmembrane region" description="Helical" evidence="5">
    <location>
        <begin position="164"/>
        <end position="186"/>
    </location>
</feature>
<evidence type="ECO:0000256" key="3">
    <source>
        <dbReference type="ARBA" id="ARBA00022989"/>
    </source>
</evidence>
<sequence>MQSEKDSYKNSGNSKIDHALISHGAKKYLSNAFLSSIEQVLRLVVSFFISILIIRQLGPSDFGLYAYVTSYVAIFSILARLGLNNLIVKELVEQNKRVSEIMNTVYTLRVLGALPIIFLMVAVSYFIEDDINTVILVCITSIGLIFQSAEIVDCFFQSKVIAKPVVVLKIAQLVISSLTKLYLLTIDAGVDAFLYLVLFDVIILSIFYFVSYRKQTNQNLSFNFNWKYFRQLLKLSWPIAISNLAMIAYFKMDMIMLFSMVDNEAVGIYAAASRISEAWYFIPTILTTTLFPAILHARSQSILDYKKKIRGLFSLLIWMGITIAILVTLMADWIINTLYGESFEEASKVLMIHIWVGIFIALGMAASRWFIAENLQHLFALRTWSGLVVNIFLNMVLIPKFSIIGAAIATLISVIFANVISYTFNKKLWPIFNLTMVSFNPWHLVKSLKELR</sequence>
<dbReference type="GO" id="GO:0016020">
    <property type="term" value="C:membrane"/>
    <property type="evidence" value="ECO:0007669"/>
    <property type="project" value="UniProtKB-SubCell"/>
</dbReference>
<dbReference type="EMBL" id="FOSH01000008">
    <property type="protein sequence ID" value="SFK32985.1"/>
    <property type="molecule type" value="Genomic_DNA"/>
</dbReference>